<dbReference type="InterPro" id="IPR036388">
    <property type="entry name" value="WH-like_DNA-bd_sf"/>
</dbReference>
<comment type="caution">
    <text evidence="1">The sequence shown here is derived from an EMBL/GenBank/DDBJ whole genome shotgun (WGS) entry which is preliminary data.</text>
</comment>
<reference evidence="1 2" key="1">
    <citation type="submission" date="2021-01" db="EMBL/GenBank/DDBJ databases">
        <title>Genomic Encyclopedia of Type Strains, Phase IV (KMG-IV): sequencing the most valuable type-strain genomes for metagenomic binning, comparative biology and taxonomic classification.</title>
        <authorList>
            <person name="Goeker M."/>
        </authorList>
    </citation>
    <scope>NUCLEOTIDE SEQUENCE [LARGE SCALE GENOMIC DNA]</scope>
    <source>
        <strain evidence="1 2">DSM 25890</strain>
    </source>
</reference>
<dbReference type="Gene3D" id="1.10.10.10">
    <property type="entry name" value="Winged helix-like DNA-binding domain superfamily/Winged helix DNA-binding domain"/>
    <property type="match status" value="1"/>
</dbReference>
<gene>
    <name evidence="1" type="ORF">JOC73_002907</name>
</gene>
<dbReference type="InterPro" id="IPR025374">
    <property type="entry name" value="DUF4364"/>
</dbReference>
<dbReference type="EMBL" id="JAFBEE010000031">
    <property type="protein sequence ID" value="MBM7616325.1"/>
    <property type="molecule type" value="Genomic_DNA"/>
</dbReference>
<name>A0ABS2NTN6_9FIRM</name>
<dbReference type="Pfam" id="PF14277">
    <property type="entry name" value="DUF4364"/>
    <property type="match status" value="1"/>
</dbReference>
<sequence length="183" mass="21329">MFVNSSQQLAEKKLLLLYIFKQFDGTVSHSQVTDFVLENDLLNYFIFQQFIGELKDSKFIVEEIKDQKQLFTVTDKGKDTLRYFINRIPQRQLDRVNELLKEKKHEIVKKSQVTADYVKVKEGEYLVNLKVVEGDVTIISISLNVASNKHAKQVCENWQGNVQDIYGTLINQLIETPKEENQK</sequence>
<dbReference type="RefSeq" id="WP_204404427.1">
    <property type="nucleotide sequence ID" value="NZ_JAFBEE010000031.1"/>
</dbReference>
<evidence type="ECO:0000313" key="1">
    <source>
        <dbReference type="EMBL" id="MBM7616325.1"/>
    </source>
</evidence>
<dbReference type="Proteomes" id="UP001314796">
    <property type="component" value="Unassembled WGS sequence"/>
</dbReference>
<keyword evidence="2" id="KW-1185">Reference proteome</keyword>
<protein>
    <submittedName>
        <fullName evidence="1">Transcriptional regulator</fullName>
    </submittedName>
</protein>
<organism evidence="1 2">
    <name type="scientific">Alkaliphilus hydrothermalis</name>
    <dbReference type="NCBI Taxonomy" id="1482730"/>
    <lineage>
        <taxon>Bacteria</taxon>
        <taxon>Bacillati</taxon>
        <taxon>Bacillota</taxon>
        <taxon>Clostridia</taxon>
        <taxon>Peptostreptococcales</taxon>
        <taxon>Natronincolaceae</taxon>
        <taxon>Alkaliphilus</taxon>
    </lineage>
</organism>
<evidence type="ECO:0000313" key="2">
    <source>
        <dbReference type="Proteomes" id="UP001314796"/>
    </source>
</evidence>
<accession>A0ABS2NTN6</accession>
<proteinExistence type="predicted"/>